<sequence>MRTVAAVIVDGQGRVLLVRKRGSTFFIQPGGKREPDEASLVTLARELDEELGVTLRVGSAKRLGEFEHVAVNEPGRSVQAEVFRVEIDGEPQACAEIEELAWVDPRAPHAVKVAPLSAEKILPRLLAGA</sequence>
<dbReference type="AlphaFoldDB" id="A0A4R3LJW2"/>
<comment type="cofactor">
    <cofactor evidence="1">
        <name>Mg(2+)</name>
        <dbReference type="ChEBI" id="CHEBI:18420"/>
    </cofactor>
</comment>
<gene>
    <name evidence="4" type="ORF">EDC25_104101</name>
</gene>
<evidence type="ECO:0000313" key="4">
    <source>
        <dbReference type="EMBL" id="TCT00111.1"/>
    </source>
</evidence>
<dbReference type="InterPro" id="IPR020084">
    <property type="entry name" value="NUDIX_hydrolase_CS"/>
</dbReference>
<evidence type="ECO:0000256" key="2">
    <source>
        <dbReference type="ARBA" id="ARBA00022801"/>
    </source>
</evidence>
<name>A0A4R3LJW2_9GAMM</name>
<dbReference type="Pfam" id="PF00293">
    <property type="entry name" value="NUDIX"/>
    <property type="match status" value="1"/>
</dbReference>
<dbReference type="PANTHER" id="PTHR43046:SF2">
    <property type="entry name" value="8-OXO-DGTP DIPHOSPHATASE-RELATED"/>
    <property type="match status" value="1"/>
</dbReference>
<dbReference type="Proteomes" id="UP000294599">
    <property type="component" value="Unassembled WGS sequence"/>
</dbReference>
<organism evidence="4 5">
    <name type="scientific">Pseudofulvimonas gallinarii</name>
    <dbReference type="NCBI Taxonomy" id="634155"/>
    <lineage>
        <taxon>Bacteria</taxon>
        <taxon>Pseudomonadati</taxon>
        <taxon>Pseudomonadota</taxon>
        <taxon>Gammaproteobacteria</taxon>
        <taxon>Lysobacterales</taxon>
        <taxon>Rhodanobacteraceae</taxon>
        <taxon>Pseudofulvimonas</taxon>
    </lineage>
</organism>
<dbReference type="PROSITE" id="PS00893">
    <property type="entry name" value="NUDIX_BOX"/>
    <property type="match status" value="1"/>
</dbReference>
<reference evidence="4 5" key="1">
    <citation type="submission" date="2019-03" db="EMBL/GenBank/DDBJ databases">
        <title>Genomic Encyclopedia of Type Strains, Phase IV (KMG-IV): sequencing the most valuable type-strain genomes for metagenomic binning, comparative biology and taxonomic classification.</title>
        <authorList>
            <person name="Goeker M."/>
        </authorList>
    </citation>
    <scope>NUCLEOTIDE SEQUENCE [LARGE SCALE GENOMIC DNA]</scope>
    <source>
        <strain evidence="4 5">DSM 21944</strain>
    </source>
</reference>
<keyword evidence="5" id="KW-1185">Reference proteome</keyword>
<comment type="caution">
    <text evidence="4">The sequence shown here is derived from an EMBL/GenBank/DDBJ whole genome shotgun (WGS) entry which is preliminary data.</text>
</comment>
<dbReference type="CDD" id="cd04690">
    <property type="entry name" value="NUDIX_Hydrolase"/>
    <property type="match status" value="1"/>
</dbReference>
<dbReference type="SUPFAM" id="SSF55811">
    <property type="entry name" value="Nudix"/>
    <property type="match status" value="1"/>
</dbReference>
<dbReference type="EMBL" id="SMAF01000004">
    <property type="protein sequence ID" value="TCT00111.1"/>
    <property type="molecule type" value="Genomic_DNA"/>
</dbReference>
<evidence type="ECO:0000313" key="5">
    <source>
        <dbReference type="Proteomes" id="UP000294599"/>
    </source>
</evidence>
<accession>A0A4R3LJW2</accession>
<evidence type="ECO:0000259" key="3">
    <source>
        <dbReference type="PROSITE" id="PS51462"/>
    </source>
</evidence>
<feature type="domain" description="Nudix hydrolase" evidence="3">
    <location>
        <begin position="1"/>
        <end position="129"/>
    </location>
</feature>
<dbReference type="InterPro" id="IPR000086">
    <property type="entry name" value="NUDIX_hydrolase_dom"/>
</dbReference>
<dbReference type="Gene3D" id="3.90.79.10">
    <property type="entry name" value="Nucleoside Triphosphate Pyrophosphohydrolase"/>
    <property type="match status" value="1"/>
</dbReference>
<protein>
    <submittedName>
        <fullName evidence="4">ADP-ribose pyrophosphatase YjhB (NUDIX family)</fullName>
    </submittedName>
</protein>
<proteinExistence type="predicted"/>
<dbReference type="PANTHER" id="PTHR43046">
    <property type="entry name" value="GDP-MANNOSE MANNOSYL HYDROLASE"/>
    <property type="match status" value="1"/>
</dbReference>
<keyword evidence="2" id="KW-0378">Hydrolase</keyword>
<dbReference type="PROSITE" id="PS51462">
    <property type="entry name" value="NUDIX"/>
    <property type="match status" value="1"/>
</dbReference>
<dbReference type="GO" id="GO:0016787">
    <property type="term" value="F:hydrolase activity"/>
    <property type="evidence" value="ECO:0007669"/>
    <property type="project" value="UniProtKB-KW"/>
</dbReference>
<dbReference type="InterPro" id="IPR015797">
    <property type="entry name" value="NUDIX_hydrolase-like_dom_sf"/>
</dbReference>
<evidence type="ECO:0000256" key="1">
    <source>
        <dbReference type="ARBA" id="ARBA00001946"/>
    </source>
</evidence>